<evidence type="ECO:0000313" key="7">
    <source>
        <dbReference type="EMBL" id="CAF1002686.1"/>
    </source>
</evidence>
<keyword evidence="5 6" id="KW-0472">Membrane</keyword>
<keyword evidence="4 6" id="KW-1133">Transmembrane helix</keyword>
<feature type="transmembrane region" description="Helical" evidence="6">
    <location>
        <begin position="50"/>
        <end position="69"/>
    </location>
</feature>
<feature type="transmembrane region" description="Helical" evidence="6">
    <location>
        <begin position="75"/>
        <end position="92"/>
    </location>
</feature>
<protein>
    <recommendedName>
        <fullName evidence="14">Bax inhibitor 1</fullName>
    </recommendedName>
</protein>
<dbReference type="EMBL" id="CAJNOL010000542">
    <property type="protein sequence ID" value="CAF1109645.1"/>
    <property type="molecule type" value="Genomic_DNA"/>
</dbReference>
<dbReference type="Proteomes" id="UP000663870">
    <property type="component" value="Unassembled WGS sequence"/>
</dbReference>
<feature type="transmembrane region" description="Helical" evidence="6">
    <location>
        <begin position="104"/>
        <end position="126"/>
    </location>
</feature>
<dbReference type="EMBL" id="CAJOBD010000017">
    <property type="protein sequence ID" value="CAF3535745.1"/>
    <property type="molecule type" value="Genomic_DNA"/>
</dbReference>
<comment type="subcellular location">
    <subcellularLocation>
        <location evidence="1">Membrane</location>
        <topology evidence="1">Multi-pass membrane protein</topology>
    </subcellularLocation>
</comment>
<dbReference type="PANTHER" id="PTHR23291:SF32">
    <property type="entry name" value="BAX INHIBITOR 1"/>
    <property type="match status" value="1"/>
</dbReference>
<feature type="transmembrane region" description="Helical" evidence="6">
    <location>
        <begin position="132"/>
        <end position="152"/>
    </location>
</feature>
<dbReference type="EMBL" id="CAJNOL010000543">
    <property type="protein sequence ID" value="CAF1109918.1"/>
    <property type="molecule type" value="Genomic_DNA"/>
</dbReference>
<proteinExistence type="inferred from homology"/>
<evidence type="ECO:0000313" key="13">
    <source>
        <dbReference type="Proteomes" id="UP000663874"/>
    </source>
</evidence>
<comment type="caution">
    <text evidence="11">The sequence shown here is derived from an EMBL/GenBank/DDBJ whole genome shotgun (WGS) entry which is preliminary data.</text>
</comment>
<dbReference type="EMBL" id="CAJNOH010000330">
    <property type="protein sequence ID" value="CAF1002686.1"/>
    <property type="molecule type" value="Genomic_DNA"/>
</dbReference>
<evidence type="ECO:0000256" key="4">
    <source>
        <dbReference type="ARBA" id="ARBA00022989"/>
    </source>
</evidence>
<accession>A0A818M185</accession>
<evidence type="ECO:0000313" key="11">
    <source>
        <dbReference type="EMBL" id="CAF3586875.1"/>
    </source>
</evidence>
<evidence type="ECO:0000313" key="12">
    <source>
        <dbReference type="Proteomes" id="UP000663870"/>
    </source>
</evidence>
<dbReference type="Proteomes" id="UP000663836">
    <property type="component" value="Unassembled WGS sequence"/>
</dbReference>
<evidence type="ECO:0000313" key="8">
    <source>
        <dbReference type="EMBL" id="CAF1109645.1"/>
    </source>
</evidence>
<feature type="transmembrane region" description="Helical" evidence="6">
    <location>
        <begin position="226"/>
        <end position="245"/>
    </location>
</feature>
<evidence type="ECO:0000256" key="3">
    <source>
        <dbReference type="ARBA" id="ARBA00022692"/>
    </source>
</evidence>
<dbReference type="EMBL" id="CAJOBE010000169">
    <property type="protein sequence ID" value="CAF3586875.1"/>
    <property type="molecule type" value="Genomic_DNA"/>
</dbReference>
<dbReference type="InterPro" id="IPR006214">
    <property type="entry name" value="Bax_inhibitor_1-related"/>
</dbReference>
<evidence type="ECO:0008006" key="14">
    <source>
        <dbReference type="Google" id="ProtNLM"/>
    </source>
</evidence>
<evidence type="ECO:0000256" key="1">
    <source>
        <dbReference type="ARBA" id="ARBA00004141"/>
    </source>
</evidence>
<sequence length="258" mass="28964">MSQTTSFPFFDNTNQYRADGKPNTSNKFNLKTLLDFSNLQPRVQTHLKNVYTCLLGATLCATLGIYLSMAGWLNYPRLAMFASIITTIWLFSIDFNGRTQMKCFGLISATALFTGIYLSPLINLAIHVDPQIVITALLLTTIIFVCFTLSALFTKSRTYLYLGGILGTGTSIMLLLSLMNIFGRSQLIFNVNLYLGLAIACGYILYDTQLIVERANNGDMNYVKHALLLFIDMVDLFVRILIILLKNSQSKDKKSNNR</sequence>
<feature type="transmembrane region" description="Helical" evidence="6">
    <location>
        <begin position="187"/>
        <end position="206"/>
    </location>
</feature>
<evidence type="ECO:0000313" key="9">
    <source>
        <dbReference type="EMBL" id="CAF1109918.1"/>
    </source>
</evidence>
<comment type="similarity">
    <text evidence="2 6">Belongs to the BI1 family.</text>
</comment>
<dbReference type="PANTHER" id="PTHR23291">
    <property type="entry name" value="BAX INHIBITOR-RELATED"/>
    <property type="match status" value="1"/>
</dbReference>
<dbReference type="CDD" id="cd10430">
    <property type="entry name" value="BI-1"/>
    <property type="match status" value="1"/>
</dbReference>
<evidence type="ECO:0000313" key="10">
    <source>
        <dbReference type="EMBL" id="CAF3535745.1"/>
    </source>
</evidence>
<evidence type="ECO:0000256" key="6">
    <source>
        <dbReference type="RuleBase" id="RU004379"/>
    </source>
</evidence>
<feature type="transmembrane region" description="Helical" evidence="6">
    <location>
        <begin position="159"/>
        <end position="181"/>
    </location>
</feature>
<dbReference type="GO" id="GO:0016020">
    <property type="term" value="C:membrane"/>
    <property type="evidence" value="ECO:0007669"/>
    <property type="project" value="UniProtKB-SubCell"/>
</dbReference>
<dbReference type="Proteomes" id="UP000663874">
    <property type="component" value="Unassembled WGS sequence"/>
</dbReference>
<dbReference type="AlphaFoldDB" id="A0A818M185"/>
<dbReference type="Proteomes" id="UP000663854">
    <property type="component" value="Unassembled WGS sequence"/>
</dbReference>
<keyword evidence="3 6" id="KW-0812">Transmembrane</keyword>
<keyword evidence="12" id="KW-1185">Reference proteome</keyword>
<dbReference type="Pfam" id="PF01027">
    <property type="entry name" value="Bax1-I"/>
    <property type="match status" value="1"/>
</dbReference>
<reference evidence="11" key="1">
    <citation type="submission" date="2021-02" db="EMBL/GenBank/DDBJ databases">
        <authorList>
            <person name="Nowell W R."/>
        </authorList>
    </citation>
    <scope>NUCLEOTIDE SEQUENCE</scope>
</reference>
<evidence type="ECO:0000256" key="5">
    <source>
        <dbReference type="ARBA" id="ARBA00023136"/>
    </source>
</evidence>
<name>A0A818M185_9BILA</name>
<organism evidence="11 13">
    <name type="scientific">Rotaria sordida</name>
    <dbReference type="NCBI Taxonomy" id="392033"/>
    <lineage>
        <taxon>Eukaryota</taxon>
        <taxon>Metazoa</taxon>
        <taxon>Spiralia</taxon>
        <taxon>Gnathifera</taxon>
        <taxon>Rotifera</taxon>
        <taxon>Eurotatoria</taxon>
        <taxon>Bdelloidea</taxon>
        <taxon>Philodinida</taxon>
        <taxon>Philodinidae</taxon>
        <taxon>Rotaria</taxon>
    </lineage>
</organism>
<gene>
    <name evidence="11" type="ORF">FNK824_LOCUS2719</name>
    <name evidence="10" type="ORF">JBS370_LOCUS596</name>
    <name evidence="8" type="ORF">JXQ802_LOCUS19628</name>
    <name evidence="9" type="ORF">JXQ802_LOCUS19647</name>
    <name evidence="7" type="ORF">PYM288_LOCUS14692</name>
</gene>
<evidence type="ECO:0000256" key="2">
    <source>
        <dbReference type="ARBA" id="ARBA00010350"/>
    </source>
</evidence>